<reference evidence="2" key="1">
    <citation type="submission" date="2017-09" db="EMBL/GenBank/DDBJ databases">
        <title>Depth-based differentiation of microbial function through sediment-hosted aquifers and enrichment of novel symbionts in the deep terrestrial subsurface.</title>
        <authorList>
            <person name="Probst A.J."/>
            <person name="Ladd B."/>
            <person name="Jarett J.K."/>
            <person name="Geller-Mcgrath D.E."/>
            <person name="Sieber C.M.K."/>
            <person name="Emerson J.B."/>
            <person name="Anantharaman K."/>
            <person name="Thomas B.C."/>
            <person name="Malmstrom R."/>
            <person name="Stieglmeier M."/>
            <person name="Klingl A."/>
            <person name="Woyke T."/>
            <person name="Ryan C.M."/>
            <person name="Banfield J.F."/>
        </authorList>
    </citation>
    <scope>NUCLEOTIDE SEQUENCE [LARGE SCALE GENOMIC DNA]</scope>
</reference>
<dbReference type="AlphaFoldDB" id="A0A2M8EJ78"/>
<protein>
    <recommendedName>
        <fullName evidence="3">Mur ligase central domain-containing protein</fullName>
    </recommendedName>
</protein>
<dbReference type="Proteomes" id="UP000228781">
    <property type="component" value="Unassembled WGS sequence"/>
</dbReference>
<gene>
    <name evidence="1" type="ORF">CO059_01630</name>
</gene>
<comment type="caution">
    <text evidence="1">The sequence shown here is derived from an EMBL/GenBank/DDBJ whole genome shotgun (WGS) entry which is preliminary data.</text>
</comment>
<evidence type="ECO:0000313" key="2">
    <source>
        <dbReference type="Proteomes" id="UP000228781"/>
    </source>
</evidence>
<organism evidence="1 2">
    <name type="scientific">candidate division WWE3 bacterium CG_4_9_14_0_2_um_filter_48_10</name>
    <dbReference type="NCBI Taxonomy" id="1975078"/>
    <lineage>
        <taxon>Bacteria</taxon>
        <taxon>Katanobacteria</taxon>
    </lineage>
</organism>
<evidence type="ECO:0000313" key="1">
    <source>
        <dbReference type="EMBL" id="PJC22775.1"/>
    </source>
</evidence>
<name>A0A2M8EJ78_UNCKA</name>
<proteinExistence type="predicted"/>
<accession>A0A2M8EJ78</accession>
<dbReference type="EMBL" id="PFSK01000019">
    <property type="protein sequence ID" value="PJC22775.1"/>
    <property type="molecule type" value="Genomic_DNA"/>
</dbReference>
<sequence length="282" mass="32361">MVNPNFFRRILRRGLRRILAFLSQWALKKHKPQIVAVVGEGKTGIAREAIYRVLKSKYPIRRNVEAPDAEFVLPLIILGTTEYPRSYFGWIKILLKSFGQLLLRPAHKHLLVLEIGYSNKEIFDYFWALTHPSVLVICGDAPYLSRDQTAKKTIRIKETDNLKPYFEAATKVGKLFKIEKKEAERALAHFTLPPARIQIIPAKDGGLIVDASYQYYPPSERSLDEILEALPGRKILFTPETLQQEGKAYGVKVRKGEIGVILGQKKKMWKTFLELAKTPWFV</sequence>
<evidence type="ECO:0008006" key="3">
    <source>
        <dbReference type="Google" id="ProtNLM"/>
    </source>
</evidence>